<dbReference type="Pfam" id="PF07679">
    <property type="entry name" value="I-set"/>
    <property type="match status" value="2"/>
</dbReference>
<dbReference type="InterPro" id="IPR013098">
    <property type="entry name" value="Ig_I-set"/>
</dbReference>
<dbReference type="SMART" id="SM00408">
    <property type="entry name" value="IGc2"/>
    <property type="match status" value="3"/>
</dbReference>
<evidence type="ECO:0000313" key="3">
    <source>
        <dbReference type="EMBL" id="KAL3316798.1"/>
    </source>
</evidence>
<feature type="domain" description="Ig-like" evidence="2">
    <location>
        <begin position="221"/>
        <end position="332"/>
    </location>
</feature>
<keyword evidence="4" id="KW-1185">Reference proteome</keyword>
<proteinExistence type="predicted"/>
<dbReference type="Proteomes" id="UP001626550">
    <property type="component" value="Unassembled WGS sequence"/>
</dbReference>
<dbReference type="PANTHER" id="PTHR13817:SF166">
    <property type="entry name" value="NEURONAL IGCAM-RELATED"/>
    <property type="match status" value="1"/>
</dbReference>
<dbReference type="Pfam" id="PF07686">
    <property type="entry name" value="V-set"/>
    <property type="match status" value="1"/>
</dbReference>
<evidence type="ECO:0000313" key="4">
    <source>
        <dbReference type="Proteomes" id="UP001626550"/>
    </source>
</evidence>
<dbReference type="InterPro" id="IPR013783">
    <property type="entry name" value="Ig-like_fold"/>
</dbReference>
<name>A0ABD2QBN8_9PLAT</name>
<organism evidence="3 4">
    <name type="scientific">Cichlidogyrus casuarinus</name>
    <dbReference type="NCBI Taxonomy" id="1844966"/>
    <lineage>
        <taxon>Eukaryota</taxon>
        <taxon>Metazoa</taxon>
        <taxon>Spiralia</taxon>
        <taxon>Lophotrochozoa</taxon>
        <taxon>Platyhelminthes</taxon>
        <taxon>Monogenea</taxon>
        <taxon>Monopisthocotylea</taxon>
        <taxon>Dactylogyridea</taxon>
        <taxon>Ancyrocephalidae</taxon>
        <taxon>Cichlidogyrus</taxon>
    </lineage>
</organism>
<dbReference type="InterPro" id="IPR050964">
    <property type="entry name" value="Striated_Muscle_Regulatory"/>
</dbReference>
<protein>
    <recommendedName>
        <fullName evidence="2">Ig-like domain-containing protein</fullName>
    </recommendedName>
</protein>
<evidence type="ECO:0000256" key="1">
    <source>
        <dbReference type="ARBA" id="ARBA00022737"/>
    </source>
</evidence>
<dbReference type="EMBL" id="JBJKFK010000480">
    <property type="protein sequence ID" value="KAL3316798.1"/>
    <property type="molecule type" value="Genomic_DNA"/>
</dbReference>
<dbReference type="InterPro" id="IPR013106">
    <property type="entry name" value="Ig_V-set"/>
</dbReference>
<dbReference type="PROSITE" id="PS50835">
    <property type="entry name" value="IG_LIKE"/>
    <property type="match status" value="4"/>
</dbReference>
<dbReference type="AlphaFoldDB" id="A0ABD2QBN8"/>
<dbReference type="InterPro" id="IPR007110">
    <property type="entry name" value="Ig-like_dom"/>
</dbReference>
<dbReference type="InterPro" id="IPR036179">
    <property type="entry name" value="Ig-like_dom_sf"/>
</dbReference>
<accession>A0ABD2QBN8</accession>
<feature type="domain" description="Ig-like" evidence="2">
    <location>
        <begin position="1"/>
        <end position="93"/>
    </location>
</feature>
<dbReference type="SUPFAM" id="SSF48726">
    <property type="entry name" value="Immunoglobulin"/>
    <property type="match status" value="4"/>
</dbReference>
<dbReference type="CDD" id="cd00096">
    <property type="entry name" value="Ig"/>
    <property type="match status" value="1"/>
</dbReference>
<comment type="caution">
    <text evidence="3">The sequence shown here is derived from an EMBL/GenBank/DDBJ whole genome shotgun (WGS) entry which is preliminary data.</text>
</comment>
<dbReference type="InterPro" id="IPR003598">
    <property type="entry name" value="Ig_sub2"/>
</dbReference>
<dbReference type="InterPro" id="IPR003599">
    <property type="entry name" value="Ig_sub"/>
</dbReference>
<feature type="domain" description="Ig-like" evidence="2">
    <location>
        <begin position="98"/>
        <end position="193"/>
    </location>
</feature>
<evidence type="ECO:0000259" key="2">
    <source>
        <dbReference type="PROSITE" id="PS50835"/>
    </source>
</evidence>
<dbReference type="Gene3D" id="2.60.40.10">
    <property type="entry name" value="Immunoglobulins"/>
    <property type="match status" value="4"/>
</dbReference>
<reference evidence="3 4" key="1">
    <citation type="submission" date="2024-11" db="EMBL/GenBank/DDBJ databases">
        <title>Adaptive evolution of stress response genes in parasites aligns with host niche diversity.</title>
        <authorList>
            <person name="Hahn C."/>
            <person name="Resl P."/>
        </authorList>
    </citation>
    <scope>NUCLEOTIDE SEQUENCE [LARGE SCALE GENOMIC DNA]</scope>
    <source>
        <strain evidence="3">EGGRZ-B1_66</strain>
        <tissue evidence="3">Body</tissue>
    </source>
</reference>
<sequence>MTVQQGKRVLFDCGYRGFSQTPHVEWCYQPDLKSPRRAIDTTSQSKVGVSARADRDNATLEIFEAKNFDSGYYTMIALDPSTNQTVESSAKLDCLSPPQITKQLQNIAATENDPNGNLNFRMDYTGFKNIPQSVQWFHDDRLIDVGHQWKVQATPSYSSIQKNTIEKRDEGQYTCVVRDPLLTSPLQSKAHLKVERAANGMRDTIDATRKEGTLSRAVREEALVMGSQVGRTMTRESAPLTMRCPVPSESKLGSRNPRIQWLYNDTEIYDSGARNSMQANDRFTIGQTLWHAYVSDQQAILSTDSVSRLDAGKYTCRMSANNNVFESSASCKHIQRTVPAKLRVRSHLVSTQRVLIKHHRESPTNCLSNLSNMPNTHVRVAVDVKINGRNVVSHSRSYSDSDVVQASALEVLDIPEFVKPLTPATVASGDAVKLQCQLKPIRGLREPTVTWFHNGQRLDERAAYEKRLIVGQEPSDVHFVKIPRTQEMHEGTYRCEAGLSGGTAETSCQLIVEGELSSLVITVTVYFSEKAMSSNRCVRVLLTSLSP</sequence>
<feature type="domain" description="Ig-like" evidence="2">
    <location>
        <begin position="415"/>
        <end position="511"/>
    </location>
</feature>
<dbReference type="PANTHER" id="PTHR13817">
    <property type="entry name" value="TITIN"/>
    <property type="match status" value="1"/>
</dbReference>
<keyword evidence="1" id="KW-0677">Repeat</keyword>
<dbReference type="SMART" id="SM00409">
    <property type="entry name" value="IG"/>
    <property type="match status" value="4"/>
</dbReference>
<gene>
    <name evidence="3" type="ORF">Ciccas_004552</name>
</gene>